<name>A0A7X0C7Z7_9ACTN</name>
<feature type="transmembrane region" description="Helical" evidence="6">
    <location>
        <begin position="105"/>
        <end position="128"/>
    </location>
</feature>
<evidence type="ECO:0000256" key="2">
    <source>
        <dbReference type="ARBA" id="ARBA00022692"/>
    </source>
</evidence>
<keyword evidence="3 6" id="KW-1133">Transmembrane helix</keyword>
<protein>
    <submittedName>
        <fullName evidence="7">Amino acid transporter</fullName>
    </submittedName>
</protein>
<evidence type="ECO:0000256" key="3">
    <source>
        <dbReference type="ARBA" id="ARBA00022989"/>
    </source>
</evidence>
<dbReference type="GO" id="GO:0016020">
    <property type="term" value="C:membrane"/>
    <property type="evidence" value="ECO:0007669"/>
    <property type="project" value="UniProtKB-SubCell"/>
</dbReference>
<evidence type="ECO:0000256" key="4">
    <source>
        <dbReference type="ARBA" id="ARBA00023136"/>
    </source>
</evidence>
<dbReference type="InterPro" id="IPR002293">
    <property type="entry name" value="AA/rel_permease1"/>
</dbReference>
<feature type="transmembrane region" description="Helical" evidence="6">
    <location>
        <begin position="330"/>
        <end position="355"/>
    </location>
</feature>
<feature type="transmembrane region" description="Helical" evidence="6">
    <location>
        <begin position="148"/>
        <end position="166"/>
    </location>
</feature>
<reference evidence="7 8" key="1">
    <citation type="submission" date="2020-08" db="EMBL/GenBank/DDBJ databases">
        <title>Sequencing the genomes of 1000 actinobacteria strains.</title>
        <authorList>
            <person name="Klenk H.-P."/>
        </authorList>
    </citation>
    <scope>NUCLEOTIDE SEQUENCE [LARGE SCALE GENOMIC DNA]</scope>
    <source>
        <strain evidence="7 8">DSM 45913</strain>
    </source>
</reference>
<evidence type="ECO:0000256" key="5">
    <source>
        <dbReference type="SAM" id="MobiDB-lite"/>
    </source>
</evidence>
<evidence type="ECO:0000256" key="6">
    <source>
        <dbReference type="SAM" id="Phobius"/>
    </source>
</evidence>
<gene>
    <name evidence="7" type="ORF">FHU36_005851</name>
</gene>
<feature type="transmembrane region" description="Helical" evidence="6">
    <location>
        <begin position="264"/>
        <end position="285"/>
    </location>
</feature>
<feature type="transmembrane region" description="Helical" evidence="6">
    <location>
        <begin position="402"/>
        <end position="426"/>
    </location>
</feature>
<dbReference type="EMBL" id="JACHJB010000002">
    <property type="protein sequence ID" value="MBB6349306.1"/>
    <property type="molecule type" value="Genomic_DNA"/>
</dbReference>
<keyword evidence="2 6" id="KW-0812">Transmembrane</keyword>
<feature type="transmembrane region" description="Helical" evidence="6">
    <location>
        <begin position="470"/>
        <end position="486"/>
    </location>
</feature>
<feature type="compositionally biased region" description="Basic and acidic residues" evidence="5">
    <location>
        <begin position="669"/>
        <end position="679"/>
    </location>
</feature>
<feature type="region of interest" description="Disordered" evidence="5">
    <location>
        <begin position="647"/>
        <end position="679"/>
    </location>
</feature>
<dbReference type="GO" id="GO:0022857">
    <property type="term" value="F:transmembrane transporter activity"/>
    <property type="evidence" value="ECO:0007669"/>
    <property type="project" value="InterPro"/>
</dbReference>
<evidence type="ECO:0000313" key="8">
    <source>
        <dbReference type="Proteomes" id="UP000583800"/>
    </source>
</evidence>
<accession>A0A7X0C7Z7</accession>
<dbReference type="Proteomes" id="UP000583800">
    <property type="component" value="Unassembled WGS sequence"/>
</dbReference>
<keyword evidence="4 6" id="KW-0472">Membrane</keyword>
<organism evidence="7 8">
    <name type="scientific">Nonomuraea muscovyensis</name>
    <dbReference type="NCBI Taxonomy" id="1124761"/>
    <lineage>
        <taxon>Bacteria</taxon>
        <taxon>Bacillati</taxon>
        <taxon>Actinomycetota</taxon>
        <taxon>Actinomycetes</taxon>
        <taxon>Streptosporangiales</taxon>
        <taxon>Streptosporangiaceae</taxon>
        <taxon>Nonomuraea</taxon>
    </lineage>
</organism>
<feature type="transmembrane region" description="Helical" evidence="6">
    <location>
        <begin position="51"/>
        <end position="84"/>
    </location>
</feature>
<evidence type="ECO:0000256" key="1">
    <source>
        <dbReference type="ARBA" id="ARBA00004141"/>
    </source>
</evidence>
<feature type="transmembrane region" description="Helical" evidence="6">
    <location>
        <begin position="178"/>
        <end position="199"/>
    </location>
</feature>
<feature type="transmembrane region" description="Helical" evidence="6">
    <location>
        <begin position="376"/>
        <end position="396"/>
    </location>
</feature>
<dbReference type="AlphaFoldDB" id="A0A7X0C7Z7"/>
<sequence>MAKMTDLLKRLLVGRALRSGQLHEQLLPKRIALPVFASDPLSSVAYAPLEILVALSVAGVAAYAYAPWIAVAIVVLMFTVVASYRQTVHAYPSGGGDYEVAMTNLGPNAGLTVASALLVDYVLTVAVSVSSGVDNIGSAIPFVAEHKVGVAVTMVVLLTVLNLRGIRESGTIFAVPTYAFVVGVLGMIAWGLTRVGVFGDELVAPSAGYELRAEHEGSALAGLALAFMLLRAFSNGCAALTGVEAISNGVPAFRKPKSKNAATTLAMMGLVAVSMFVGVIALALMSGVKAAEDPARQLLIDGRPAPAGFTNEAILPQVASAVFGHDSAGFLFISAITALILFLAANTAFNGFPVLGSILAQDRYLPRQLHTRGDRLAFSNGIVLLAGFACLLIFVFNANPSALVHLYIVGVFVSFTLSQIGMVIHWTRLLRTETDRQARRRMVRSRLINGFGAAFTGLVLMVVLVTKFLIGAWIVVLAMPVLFILMRSIRSHYDKVASELEITGDYDATVLPARNHAIVLISKIHKPTMRALAYARATRPSTLEAVTVGVDGAEARRLQEEWERHGIPVPLKMLDSPYREITQPILDYVKHLRRRSPRDVVTVFIPEYVVGHWWEHLLHNQSALRLKARLLFKPGVMVTSVPWQLHSSDRLTGRPEPSAPGSVRRPSRRRAEDEEISAR</sequence>
<comment type="caution">
    <text evidence="7">The sequence shown here is derived from an EMBL/GenBank/DDBJ whole genome shotgun (WGS) entry which is preliminary data.</text>
</comment>
<dbReference type="Pfam" id="PF13520">
    <property type="entry name" value="AA_permease_2"/>
    <property type="match status" value="1"/>
</dbReference>
<comment type="subcellular location">
    <subcellularLocation>
        <location evidence="1">Membrane</location>
        <topology evidence="1">Multi-pass membrane protein</topology>
    </subcellularLocation>
</comment>
<evidence type="ECO:0000313" key="7">
    <source>
        <dbReference type="EMBL" id="MBB6349306.1"/>
    </source>
</evidence>
<dbReference type="PANTHER" id="PTHR47704">
    <property type="entry name" value="POTASSIUM TRANSPORTER KIMA"/>
    <property type="match status" value="1"/>
</dbReference>
<feature type="transmembrane region" description="Helical" evidence="6">
    <location>
        <begin position="447"/>
        <end position="464"/>
    </location>
</feature>
<dbReference type="InterPro" id="IPR053153">
    <property type="entry name" value="APC_K+_Transporter"/>
</dbReference>
<dbReference type="PANTHER" id="PTHR47704:SF1">
    <property type="entry name" value="POTASSIUM TRANSPORTER KIMA"/>
    <property type="match status" value="1"/>
</dbReference>
<proteinExistence type="predicted"/>
<feature type="transmembrane region" description="Helical" evidence="6">
    <location>
        <begin position="219"/>
        <end position="243"/>
    </location>
</feature>
<keyword evidence="8" id="KW-1185">Reference proteome</keyword>
<dbReference type="Gene3D" id="1.20.1740.10">
    <property type="entry name" value="Amino acid/polyamine transporter I"/>
    <property type="match status" value="1"/>
</dbReference>